<keyword evidence="3 6" id="KW-0812">Transmembrane</keyword>
<feature type="transmembrane region" description="Helical" evidence="6">
    <location>
        <begin position="406"/>
        <end position="431"/>
    </location>
</feature>
<evidence type="ECO:0000256" key="2">
    <source>
        <dbReference type="ARBA" id="ARBA00022448"/>
    </source>
</evidence>
<dbReference type="AlphaFoldDB" id="A0A1V0B8H1"/>
<dbReference type="PANTHER" id="PTHR42718:SF9">
    <property type="entry name" value="MAJOR FACILITATOR SUPERFAMILY MULTIDRUG TRANSPORTER MFSC"/>
    <property type="match status" value="1"/>
</dbReference>
<dbReference type="InterPro" id="IPR020846">
    <property type="entry name" value="MFS_dom"/>
</dbReference>
<evidence type="ECO:0000259" key="7">
    <source>
        <dbReference type="PROSITE" id="PS50850"/>
    </source>
</evidence>
<feature type="transmembrane region" description="Helical" evidence="6">
    <location>
        <begin position="437"/>
        <end position="456"/>
    </location>
</feature>
<dbReference type="STRING" id="1931241.BVH74_16405"/>
<accession>A0A1V0B8H1</accession>
<evidence type="ECO:0000256" key="4">
    <source>
        <dbReference type="ARBA" id="ARBA00022989"/>
    </source>
</evidence>
<feature type="transmembrane region" description="Helical" evidence="6">
    <location>
        <begin position="362"/>
        <end position="385"/>
    </location>
</feature>
<feature type="transmembrane region" description="Helical" evidence="6">
    <location>
        <begin position="234"/>
        <end position="251"/>
    </location>
</feature>
<dbReference type="EMBL" id="CP020100">
    <property type="protein sequence ID" value="AQZ96236.1"/>
    <property type="molecule type" value="Genomic_DNA"/>
</dbReference>
<feature type="transmembrane region" description="Helical" evidence="6">
    <location>
        <begin position="175"/>
        <end position="195"/>
    </location>
</feature>
<evidence type="ECO:0000313" key="9">
    <source>
        <dbReference type="Proteomes" id="UP000243488"/>
    </source>
</evidence>
<dbReference type="Proteomes" id="UP000243488">
    <property type="component" value="Chromosome"/>
</dbReference>
<feature type="transmembrane region" description="Helical" evidence="6">
    <location>
        <begin position="59"/>
        <end position="78"/>
    </location>
</feature>
<protein>
    <recommendedName>
        <fullName evidence="7">Major facilitator superfamily (MFS) profile domain-containing protein</fullName>
    </recommendedName>
</protein>
<organism evidence="8 9">
    <name type="scientific">Halopseudomonas phragmitis</name>
    <dbReference type="NCBI Taxonomy" id="1931241"/>
    <lineage>
        <taxon>Bacteria</taxon>
        <taxon>Pseudomonadati</taxon>
        <taxon>Pseudomonadota</taxon>
        <taxon>Gammaproteobacteria</taxon>
        <taxon>Pseudomonadales</taxon>
        <taxon>Pseudomonadaceae</taxon>
        <taxon>Halopseudomonas</taxon>
    </lineage>
</organism>
<feature type="transmembrane region" description="Helical" evidence="6">
    <location>
        <begin position="21"/>
        <end position="47"/>
    </location>
</feature>
<dbReference type="GO" id="GO:0016020">
    <property type="term" value="C:membrane"/>
    <property type="evidence" value="ECO:0007669"/>
    <property type="project" value="UniProtKB-SubCell"/>
</dbReference>
<feature type="domain" description="Major facilitator superfamily (MFS) profile" evidence="7">
    <location>
        <begin position="20"/>
        <end position="460"/>
    </location>
</feature>
<feature type="transmembrane region" description="Helical" evidence="6">
    <location>
        <begin position="115"/>
        <end position="133"/>
    </location>
</feature>
<dbReference type="KEGG" id="ppha:BVH74_16405"/>
<dbReference type="PANTHER" id="PTHR42718">
    <property type="entry name" value="MAJOR FACILITATOR SUPERFAMILY MULTIDRUG TRANSPORTER MFSC"/>
    <property type="match status" value="1"/>
</dbReference>
<gene>
    <name evidence="8" type="ORF">BVH74_16405</name>
</gene>
<dbReference type="InterPro" id="IPR036259">
    <property type="entry name" value="MFS_trans_sf"/>
</dbReference>
<keyword evidence="2" id="KW-0813">Transport</keyword>
<evidence type="ECO:0000256" key="1">
    <source>
        <dbReference type="ARBA" id="ARBA00004141"/>
    </source>
</evidence>
<reference evidence="8 9" key="1">
    <citation type="submission" date="2017-03" db="EMBL/GenBank/DDBJ databases">
        <title>Complete genome sequence of the novel DNRA strain Pseudomonas sp. S-6-2 isolated from Chinese polluted river sediment. Journal of Biotechnology.</title>
        <authorList>
            <person name="Li J."/>
            <person name="Xiang F."/>
            <person name="Wang L."/>
            <person name="Xi L."/>
            <person name="Liu J."/>
        </authorList>
    </citation>
    <scope>NUCLEOTIDE SEQUENCE [LARGE SCALE GENOMIC DNA]</scope>
    <source>
        <strain evidence="8 9">S-6-2</strain>
    </source>
</reference>
<proteinExistence type="predicted"/>
<dbReference type="Pfam" id="PF07690">
    <property type="entry name" value="MFS_1"/>
    <property type="match status" value="1"/>
</dbReference>
<evidence type="ECO:0000256" key="6">
    <source>
        <dbReference type="SAM" id="Phobius"/>
    </source>
</evidence>
<feature type="transmembrane region" description="Helical" evidence="6">
    <location>
        <begin position="145"/>
        <end position="163"/>
    </location>
</feature>
<keyword evidence="4 6" id="KW-1133">Transmembrane helix</keyword>
<keyword evidence="5 6" id="KW-0472">Membrane</keyword>
<feature type="transmembrane region" description="Helical" evidence="6">
    <location>
        <begin position="337"/>
        <end position="356"/>
    </location>
</feature>
<evidence type="ECO:0000256" key="3">
    <source>
        <dbReference type="ARBA" id="ARBA00022692"/>
    </source>
</evidence>
<name>A0A1V0B8H1_9GAMM</name>
<feature type="transmembrane region" description="Helical" evidence="6">
    <location>
        <begin position="90"/>
        <end position="109"/>
    </location>
</feature>
<dbReference type="Gene3D" id="1.20.1250.20">
    <property type="entry name" value="MFS general substrate transporter like domains"/>
    <property type="match status" value="1"/>
</dbReference>
<comment type="subcellular location">
    <subcellularLocation>
        <location evidence="1">Membrane</location>
        <topology evidence="1">Multi-pass membrane protein</topology>
    </subcellularLocation>
</comment>
<keyword evidence="9" id="KW-1185">Reference proteome</keyword>
<feature type="transmembrane region" description="Helical" evidence="6">
    <location>
        <begin position="309"/>
        <end position="330"/>
    </location>
</feature>
<dbReference type="PROSITE" id="PS50850">
    <property type="entry name" value="MFS"/>
    <property type="match status" value="1"/>
</dbReference>
<feature type="transmembrane region" description="Helical" evidence="6">
    <location>
        <begin position="207"/>
        <end position="228"/>
    </location>
</feature>
<dbReference type="Gene3D" id="1.20.1720.10">
    <property type="entry name" value="Multidrug resistance protein D"/>
    <property type="match status" value="1"/>
</dbReference>
<feature type="transmembrane region" description="Helical" evidence="6">
    <location>
        <begin position="272"/>
        <end position="297"/>
    </location>
</feature>
<evidence type="ECO:0000256" key="5">
    <source>
        <dbReference type="ARBA" id="ARBA00023136"/>
    </source>
</evidence>
<dbReference type="SUPFAM" id="SSF103473">
    <property type="entry name" value="MFS general substrate transporter"/>
    <property type="match status" value="1"/>
</dbReference>
<dbReference type="GO" id="GO:0022857">
    <property type="term" value="F:transmembrane transporter activity"/>
    <property type="evidence" value="ECO:0007669"/>
    <property type="project" value="InterPro"/>
</dbReference>
<dbReference type="InterPro" id="IPR011701">
    <property type="entry name" value="MFS"/>
</dbReference>
<evidence type="ECO:0000313" key="8">
    <source>
        <dbReference type="EMBL" id="AQZ96236.1"/>
    </source>
</evidence>
<sequence>MRPGFFFQESRVSTHASATSIAALVIGSFAVVMSATTINVAIAPMMAEFAISHRLAQSFSSVFLGLTVVCAPLASWLADRFGAWRVFARLLLLYLLVSLLAGLSDSFAAMLTARAVQGLCAGIMQPLSLFLVLESANPARQGRTLSMFSLGVVMAPALGPTLAGFVVEHANWRHTFWLGVPPAMVALGLIVWRRPQERAVVTTPSRLDFAGLGFLAMLVAMVFLWPLLLEHSSGLAMLMALIWLCLVRVFWRQMQVREEPLIEPALLSHPAYFSGLLVTLAYGVGMYGSIFLIPLLLQNGLGESAVTTGNLLLLGGVALAVSIPLAGRLVDRFSSHLVVSIGLSCFAVSSLLLAWPGGLGSIAAGIVISRFALGMIIPGLYTSMARAVPDSLLRRGTAVTTMTRQAGGALGITLIGALLASLTQGVVAPLAQTPDQPYRVLFALISLLFLASLFAARRMNLRASD</sequence>